<name>A0ABT5EAI2_9BACT</name>
<keyword evidence="2" id="KW-1185">Reference proteome</keyword>
<gene>
    <name evidence="1" type="ORF">POL25_36360</name>
</gene>
<protein>
    <submittedName>
        <fullName evidence="1">Uncharacterized protein</fullName>
    </submittedName>
</protein>
<reference evidence="1 2" key="1">
    <citation type="submission" date="2022-11" db="EMBL/GenBank/DDBJ databases">
        <title>Minimal conservation of predation-associated metabolite biosynthetic gene clusters underscores biosynthetic potential of Myxococcota including descriptions for ten novel species: Archangium lansinium sp. nov., Myxococcus landrumus sp. nov., Nannocystis bai.</title>
        <authorList>
            <person name="Ahearne A."/>
            <person name="Stevens C."/>
            <person name="Dowd S."/>
        </authorList>
    </citation>
    <scope>NUCLEOTIDE SEQUENCE [LARGE SCALE GENOMIC DNA]</scope>
    <source>
        <strain evidence="1 2">BB15-2</strain>
    </source>
</reference>
<organism evidence="1 2">
    <name type="scientific">Nannocystis bainbridge</name>
    <dbReference type="NCBI Taxonomy" id="2995303"/>
    <lineage>
        <taxon>Bacteria</taxon>
        <taxon>Pseudomonadati</taxon>
        <taxon>Myxococcota</taxon>
        <taxon>Polyangia</taxon>
        <taxon>Nannocystales</taxon>
        <taxon>Nannocystaceae</taxon>
        <taxon>Nannocystis</taxon>
    </lineage>
</organism>
<proteinExistence type="predicted"/>
<sequence length="148" mass="16342">MQEWLYRASNAKADAAKTQTIVDDFGFICRSAYADVANAQMIANVAKVDFGDIIHLYFIDGEGGGRSLGAYRVVGPHKHPRGALFGAAVPKTKLRTVADDELRDVLRPDYAVDPRIGEFCGWPVIRDEQPSPSYVKDLFSGRNTLVPR</sequence>
<comment type="caution">
    <text evidence="1">The sequence shown here is derived from an EMBL/GenBank/DDBJ whole genome shotgun (WGS) entry which is preliminary data.</text>
</comment>
<evidence type="ECO:0000313" key="2">
    <source>
        <dbReference type="Proteomes" id="UP001221686"/>
    </source>
</evidence>
<dbReference type="EMBL" id="JAQNDL010000003">
    <property type="protein sequence ID" value="MDC0722420.1"/>
    <property type="molecule type" value="Genomic_DNA"/>
</dbReference>
<dbReference type="Proteomes" id="UP001221686">
    <property type="component" value="Unassembled WGS sequence"/>
</dbReference>
<dbReference type="RefSeq" id="WP_272090950.1">
    <property type="nucleotide sequence ID" value="NZ_JAQNDL010000003.1"/>
</dbReference>
<evidence type="ECO:0000313" key="1">
    <source>
        <dbReference type="EMBL" id="MDC0722420.1"/>
    </source>
</evidence>
<accession>A0ABT5EAI2</accession>